<sequence length="65" mass="7421">MGTLQQNIQDEGLQQLADPTLLEKFHDNHIQYEDPVVDSIMNGCGDERESGYESDWTPPIDIEED</sequence>
<evidence type="ECO:0000256" key="1">
    <source>
        <dbReference type="SAM" id="MobiDB-lite"/>
    </source>
</evidence>
<feature type="non-terminal residue" evidence="2">
    <location>
        <position position="65"/>
    </location>
</feature>
<evidence type="ECO:0000313" key="3">
    <source>
        <dbReference type="Proteomes" id="UP000749646"/>
    </source>
</evidence>
<organism evidence="2 3">
    <name type="scientific">Modicella reniformis</name>
    <dbReference type="NCBI Taxonomy" id="1440133"/>
    <lineage>
        <taxon>Eukaryota</taxon>
        <taxon>Fungi</taxon>
        <taxon>Fungi incertae sedis</taxon>
        <taxon>Mucoromycota</taxon>
        <taxon>Mortierellomycotina</taxon>
        <taxon>Mortierellomycetes</taxon>
        <taxon>Mortierellales</taxon>
        <taxon>Mortierellaceae</taxon>
        <taxon>Modicella</taxon>
    </lineage>
</organism>
<protein>
    <submittedName>
        <fullName evidence="2">Uncharacterized protein</fullName>
    </submittedName>
</protein>
<feature type="region of interest" description="Disordered" evidence="1">
    <location>
        <begin position="42"/>
        <end position="65"/>
    </location>
</feature>
<accession>A0A9P6MC13</accession>
<proteinExistence type="predicted"/>
<comment type="caution">
    <text evidence="2">The sequence shown here is derived from an EMBL/GenBank/DDBJ whole genome shotgun (WGS) entry which is preliminary data.</text>
</comment>
<reference evidence="2" key="1">
    <citation type="journal article" date="2020" name="Fungal Divers.">
        <title>Resolving the Mortierellaceae phylogeny through synthesis of multi-gene phylogenetics and phylogenomics.</title>
        <authorList>
            <person name="Vandepol N."/>
            <person name="Liber J."/>
            <person name="Desiro A."/>
            <person name="Na H."/>
            <person name="Kennedy M."/>
            <person name="Barry K."/>
            <person name="Grigoriev I.V."/>
            <person name="Miller A.N."/>
            <person name="O'Donnell K."/>
            <person name="Stajich J.E."/>
            <person name="Bonito G."/>
        </authorList>
    </citation>
    <scope>NUCLEOTIDE SEQUENCE</scope>
    <source>
        <strain evidence="2">MES-2147</strain>
    </source>
</reference>
<evidence type="ECO:0000313" key="2">
    <source>
        <dbReference type="EMBL" id="KAF9991408.1"/>
    </source>
</evidence>
<dbReference type="OrthoDB" id="2431874at2759"/>
<dbReference type="Proteomes" id="UP000749646">
    <property type="component" value="Unassembled WGS sequence"/>
</dbReference>
<dbReference type="EMBL" id="JAAAHW010002792">
    <property type="protein sequence ID" value="KAF9991408.1"/>
    <property type="molecule type" value="Genomic_DNA"/>
</dbReference>
<dbReference type="AlphaFoldDB" id="A0A9P6MC13"/>
<keyword evidence="3" id="KW-1185">Reference proteome</keyword>
<name>A0A9P6MC13_9FUNG</name>
<gene>
    <name evidence="2" type="ORF">BGZ65_000695</name>
</gene>